<proteinExistence type="predicted"/>
<reference evidence="1 2" key="1">
    <citation type="journal article" date="2013" name="Nature">
        <title>Anaerobic oxidation of methane coupled to nitrate reduction in a novel archaeal lineage.</title>
        <authorList>
            <person name="Haroon M.F."/>
            <person name="Hu S."/>
            <person name="Shi Y."/>
            <person name="Imelfort M."/>
            <person name="Keller J."/>
            <person name="Hugenholtz P."/>
            <person name="Yuan Z."/>
            <person name="Tyson G.W."/>
        </authorList>
    </citation>
    <scope>NUCLEOTIDE SEQUENCE [LARGE SCALE GENOMIC DNA]</scope>
    <source>
        <strain evidence="1 2">ANME-2d</strain>
    </source>
</reference>
<dbReference type="AlphaFoldDB" id="A0A062V733"/>
<accession>A0A062V733</accession>
<name>A0A062V733_9EURY</name>
<organism evidence="1 2">
    <name type="scientific">Candidatus Methanoperedens nitratireducens</name>
    <dbReference type="NCBI Taxonomy" id="1392998"/>
    <lineage>
        <taxon>Archaea</taxon>
        <taxon>Methanobacteriati</taxon>
        <taxon>Methanobacteriota</taxon>
        <taxon>Stenosarchaea group</taxon>
        <taxon>Methanomicrobia</taxon>
        <taxon>Methanosarcinales</taxon>
        <taxon>ANME-2 cluster</taxon>
        <taxon>Candidatus Methanoperedentaceae</taxon>
        <taxon>Candidatus Methanoperedens</taxon>
    </lineage>
</organism>
<protein>
    <submittedName>
        <fullName evidence="1">Uncharacterized protein</fullName>
    </submittedName>
</protein>
<comment type="caution">
    <text evidence="1">The sequence shown here is derived from an EMBL/GenBank/DDBJ whole genome shotgun (WGS) entry which is preliminary data.</text>
</comment>
<keyword evidence="2" id="KW-1185">Reference proteome</keyword>
<evidence type="ECO:0000313" key="1">
    <source>
        <dbReference type="EMBL" id="KCZ73122.1"/>
    </source>
</evidence>
<dbReference type="Proteomes" id="UP000027153">
    <property type="component" value="Unassembled WGS sequence"/>
</dbReference>
<dbReference type="RefSeq" id="WP_048088316.1">
    <property type="nucleotide sequence ID" value="NZ_JMIY01000001.1"/>
</dbReference>
<evidence type="ECO:0000313" key="2">
    <source>
        <dbReference type="Proteomes" id="UP000027153"/>
    </source>
</evidence>
<dbReference type="EMBL" id="JMIY01000001">
    <property type="protein sequence ID" value="KCZ73122.1"/>
    <property type="molecule type" value="Genomic_DNA"/>
</dbReference>
<sequence>MGKTVVIAITVLILGLGITAQAGFLDFFQTPKISLDQNKTTYMTQDVSKWDNLKTDLQQLNTSENITSLSSIMQQQNVDAVQVDVTDQNNYIGTFYLVKDVGILFQPPEQQVDRTFRVSEQDVRSIIDMLSDGELSLVERIRIWMILRNSEV</sequence>
<gene>
    <name evidence="1" type="ORF">ANME2D_00181</name>
</gene>